<dbReference type="Proteomes" id="UP000054383">
    <property type="component" value="Unassembled WGS sequence"/>
</dbReference>
<dbReference type="CDD" id="cd00180">
    <property type="entry name" value="PKc"/>
    <property type="match status" value="1"/>
</dbReference>
<reference evidence="2 3" key="1">
    <citation type="submission" date="2015-04" db="EMBL/GenBank/DDBJ databases">
        <authorList>
            <person name="Syromyatnikov M.Y."/>
            <person name="Popov V.N."/>
        </authorList>
    </citation>
    <scope>NUCLEOTIDE SEQUENCE [LARGE SCALE GENOMIC DNA]</scope>
    <source>
        <strain evidence="2">WF-38-12</strain>
    </source>
</reference>
<evidence type="ECO:0000313" key="2">
    <source>
        <dbReference type="EMBL" id="CRG84793.1"/>
    </source>
</evidence>
<dbReference type="InterPro" id="IPR008271">
    <property type="entry name" value="Ser/Thr_kinase_AS"/>
</dbReference>
<proteinExistence type="predicted"/>
<dbReference type="STRING" id="28573.A0A0U1LNQ6"/>
<dbReference type="SMART" id="SM00220">
    <property type="entry name" value="S_TKc"/>
    <property type="match status" value="1"/>
</dbReference>
<keyword evidence="3" id="KW-1185">Reference proteome</keyword>
<evidence type="ECO:0000313" key="3">
    <source>
        <dbReference type="Proteomes" id="UP000054383"/>
    </source>
</evidence>
<dbReference type="GO" id="GO:0004674">
    <property type="term" value="F:protein serine/threonine kinase activity"/>
    <property type="evidence" value="ECO:0007669"/>
    <property type="project" value="TreeGrafter"/>
</dbReference>
<dbReference type="InterPro" id="IPR011009">
    <property type="entry name" value="Kinase-like_dom_sf"/>
</dbReference>
<dbReference type="AlphaFoldDB" id="A0A0U1LNQ6"/>
<protein>
    <recommendedName>
        <fullName evidence="1">Protein kinase domain-containing protein</fullName>
    </recommendedName>
</protein>
<feature type="domain" description="Protein kinase" evidence="1">
    <location>
        <begin position="231"/>
        <end position="582"/>
    </location>
</feature>
<sequence>MKADGYWVAESTYPCRRQLGLQLQPSISNPAAPPQLRASNHLHSYYAAKPRAMVLPRMASESYNNLCYSIYERLYSQLERKDEERYRFAPAGTAQGVLHHDILMRFFQSLLSPGLTAIDEFGLSEEGLVRRIEERQLHDFLAILVFATCRVQAARIFTIQLVAGDQWPVISSAGNEFHALPAGRGELLELFLDDIVTVDKFLATQACFCPVVIQKREEVSVTSLEENRLPYVAEKLLSQGSFGMVYKVKIARGHFYDPESETVNPDYMEIARKDYRISEDAHIEHEIMGKILNSSSWACKNIVENYGSLHISPTTYSLFMPLAICDLMAYMREIRKTKPGDVIEKTKIIKSAIGLAAGLNFLHNKLKTSDEEDLVCYHMDLKPDNILIFRETNNNDTNYIWKISDFGMARVKLRNRHHNSESERDFNSWFVQHKKTQDHSSLATLNRRGEGTYLAPESISAMPSMNTKSDVWSLGCVISVVFTYLEEGGEGVARYQDARLKENHVDGIDRFFLRGSRFTSSKVLPIIRKWHSGLIDKAKQRDYKESRAVKFILSYLEKSVFEVNQAKRDGVNAVEEALRETFRKYKELEAARDDGPEKRVRRPKPLRWYSSDPQVERWNLSPSEAFKGCAISPDGSLVAYWTDDKISLYTSESIRFQNLRTGSKYSLETKYNSTRGDFQCYIFKLEGGGLVDYNLGRCYKVSLPRSEISKLAISPDNKDLVCILHNKNDPQSTSTLIRAPIDELMQIEEKHQKYPIQGALVNEFAADQCDTTMEDPWWLGKLDWPGTDIAQFLFSTPSDIYLVVRPELSARSIEHKIPIVHIDLRTKRLDTLIIGSLGVDSIPSSTLFTTFAPFRKQAATCAVVTREKQLHIQNLMGNESSPAIQNRINNYRVLKLMMGWHDEKMFALGSPPASHKMLLLEMTIPRSGTDKIYVKELAQLPGLSCDDEFVEMLSDDKSEQRHVLIATLAGANQCAIYRVPIFAS</sequence>
<dbReference type="PROSITE" id="PS50011">
    <property type="entry name" value="PROTEIN_KINASE_DOM"/>
    <property type="match status" value="1"/>
</dbReference>
<gene>
    <name evidence="2" type="ORF">PISL3812_01989</name>
</gene>
<dbReference type="PANTHER" id="PTHR24359">
    <property type="entry name" value="SERINE/THREONINE-PROTEIN KINASE SBK1"/>
    <property type="match status" value="1"/>
</dbReference>
<dbReference type="InterPro" id="IPR000719">
    <property type="entry name" value="Prot_kinase_dom"/>
</dbReference>
<dbReference type="SUPFAM" id="SSF56112">
    <property type="entry name" value="Protein kinase-like (PK-like)"/>
    <property type="match status" value="1"/>
</dbReference>
<dbReference type="OrthoDB" id="5986190at2759"/>
<dbReference type="Gene3D" id="1.10.510.10">
    <property type="entry name" value="Transferase(Phosphotransferase) domain 1"/>
    <property type="match status" value="1"/>
</dbReference>
<dbReference type="PANTHER" id="PTHR24359:SF1">
    <property type="entry name" value="INHIBITOR OF NUCLEAR FACTOR KAPPA-B KINASE EPSILON SUBUNIT HOMOLOG 1-RELATED"/>
    <property type="match status" value="1"/>
</dbReference>
<name>A0A0U1LNQ6_TALIS</name>
<dbReference type="EMBL" id="CVMT01000002">
    <property type="protein sequence ID" value="CRG84793.1"/>
    <property type="molecule type" value="Genomic_DNA"/>
</dbReference>
<dbReference type="Pfam" id="PF00069">
    <property type="entry name" value="Pkinase"/>
    <property type="match status" value="1"/>
</dbReference>
<accession>A0A0U1LNQ6</accession>
<dbReference type="PROSITE" id="PS00108">
    <property type="entry name" value="PROTEIN_KINASE_ST"/>
    <property type="match status" value="1"/>
</dbReference>
<evidence type="ECO:0000259" key="1">
    <source>
        <dbReference type="PROSITE" id="PS50011"/>
    </source>
</evidence>
<dbReference type="SUPFAM" id="SSF82171">
    <property type="entry name" value="DPP6 N-terminal domain-like"/>
    <property type="match status" value="1"/>
</dbReference>
<dbReference type="GO" id="GO:0005524">
    <property type="term" value="F:ATP binding"/>
    <property type="evidence" value="ECO:0007669"/>
    <property type="project" value="InterPro"/>
</dbReference>
<dbReference type="OMA" id="YSIFMPL"/>
<organism evidence="2 3">
    <name type="scientific">Talaromyces islandicus</name>
    <name type="common">Penicillium islandicum</name>
    <dbReference type="NCBI Taxonomy" id="28573"/>
    <lineage>
        <taxon>Eukaryota</taxon>
        <taxon>Fungi</taxon>
        <taxon>Dikarya</taxon>
        <taxon>Ascomycota</taxon>
        <taxon>Pezizomycotina</taxon>
        <taxon>Eurotiomycetes</taxon>
        <taxon>Eurotiomycetidae</taxon>
        <taxon>Eurotiales</taxon>
        <taxon>Trichocomaceae</taxon>
        <taxon>Talaromyces</taxon>
        <taxon>Talaromyces sect. Islandici</taxon>
    </lineage>
</organism>